<dbReference type="OrthoDB" id="1928982at2759"/>
<protein>
    <submittedName>
        <fullName evidence="4">Pentatricopeptide repeat-containing protein At2g36730-like</fullName>
    </submittedName>
</protein>
<dbReference type="Pfam" id="PF20431">
    <property type="entry name" value="E_motif"/>
    <property type="match status" value="1"/>
</dbReference>
<feature type="repeat" description="PPR" evidence="2">
    <location>
        <begin position="165"/>
        <end position="195"/>
    </location>
</feature>
<dbReference type="PANTHER" id="PTHR47926">
    <property type="entry name" value="PENTATRICOPEPTIDE REPEAT-CONTAINING PROTEIN"/>
    <property type="match status" value="1"/>
</dbReference>
<dbReference type="Pfam" id="PF13041">
    <property type="entry name" value="PPR_2"/>
    <property type="match status" value="2"/>
</dbReference>
<dbReference type="PANTHER" id="PTHR47926:SF347">
    <property type="entry name" value="PENTATRICOPEPTIDE REPEAT-CONTAINING PROTEIN"/>
    <property type="match status" value="1"/>
</dbReference>
<dbReference type="PROSITE" id="PS51375">
    <property type="entry name" value="PPR"/>
    <property type="match status" value="4"/>
</dbReference>
<feature type="repeat" description="PPR" evidence="2">
    <location>
        <begin position="95"/>
        <end position="129"/>
    </location>
</feature>
<dbReference type="Proteomes" id="UP000504608">
    <property type="component" value="Unplaced"/>
</dbReference>
<dbReference type="Gene3D" id="1.25.40.10">
    <property type="entry name" value="Tetratricopeptide repeat domain"/>
    <property type="match status" value="4"/>
</dbReference>
<dbReference type="GeneID" id="111482280"/>
<reference evidence="4" key="1">
    <citation type="submission" date="2025-08" db="UniProtKB">
        <authorList>
            <consortium name="RefSeq"/>
        </authorList>
    </citation>
    <scope>IDENTIFICATION</scope>
    <source>
        <tissue evidence="4">Young leaves</tissue>
    </source>
</reference>
<evidence type="ECO:0000256" key="2">
    <source>
        <dbReference type="PROSITE-ProRule" id="PRU00708"/>
    </source>
</evidence>
<feature type="repeat" description="PPR" evidence="2">
    <location>
        <begin position="297"/>
        <end position="331"/>
    </location>
</feature>
<proteinExistence type="predicted"/>
<feature type="repeat" description="PPR" evidence="2">
    <location>
        <begin position="196"/>
        <end position="230"/>
    </location>
</feature>
<name>A0A6J1J399_CUCMA</name>
<evidence type="ECO:0000313" key="3">
    <source>
        <dbReference type="Proteomes" id="UP000504608"/>
    </source>
</evidence>
<organism evidence="3 4">
    <name type="scientific">Cucurbita maxima</name>
    <name type="common">Pumpkin</name>
    <name type="synonym">Winter squash</name>
    <dbReference type="NCBI Taxonomy" id="3661"/>
    <lineage>
        <taxon>Eukaryota</taxon>
        <taxon>Viridiplantae</taxon>
        <taxon>Streptophyta</taxon>
        <taxon>Embryophyta</taxon>
        <taxon>Tracheophyta</taxon>
        <taxon>Spermatophyta</taxon>
        <taxon>Magnoliopsida</taxon>
        <taxon>eudicotyledons</taxon>
        <taxon>Gunneridae</taxon>
        <taxon>Pentapetalae</taxon>
        <taxon>rosids</taxon>
        <taxon>fabids</taxon>
        <taxon>Cucurbitales</taxon>
        <taxon>Cucurbitaceae</taxon>
        <taxon>Cucurbiteae</taxon>
        <taxon>Cucurbita</taxon>
    </lineage>
</organism>
<dbReference type="GO" id="GO:0003723">
    <property type="term" value="F:RNA binding"/>
    <property type="evidence" value="ECO:0007669"/>
    <property type="project" value="InterPro"/>
</dbReference>
<accession>A0A6J1J399</accession>
<dbReference type="NCBIfam" id="TIGR00756">
    <property type="entry name" value="PPR"/>
    <property type="match status" value="4"/>
</dbReference>
<keyword evidence="3" id="KW-1185">Reference proteome</keyword>
<evidence type="ECO:0000313" key="4">
    <source>
        <dbReference type="RefSeq" id="XP_022983756.1"/>
    </source>
</evidence>
<dbReference type="InterPro" id="IPR046960">
    <property type="entry name" value="PPR_At4g14850-like_plant"/>
</dbReference>
<dbReference type="FunFam" id="1.25.40.10:FF:000427">
    <property type="entry name" value="Pentatricopeptide repeat-containing protein chloroplastic"/>
    <property type="match status" value="1"/>
</dbReference>
<dbReference type="AlphaFoldDB" id="A0A6J1J399"/>
<evidence type="ECO:0000256" key="1">
    <source>
        <dbReference type="ARBA" id="ARBA00022737"/>
    </source>
</evidence>
<dbReference type="InterPro" id="IPR002885">
    <property type="entry name" value="PPR_rpt"/>
</dbReference>
<gene>
    <name evidence="4" type="primary">LOC111482280</name>
</gene>
<dbReference type="InterPro" id="IPR011990">
    <property type="entry name" value="TPR-like_helical_dom_sf"/>
</dbReference>
<dbReference type="GO" id="GO:0009451">
    <property type="term" value="P:RNA modification"/>
    <property type="evidence" value="ECO:0007669"/>
    <property type="project" value="InterPro"/>
</dbReference>
<dbReference type="Pfam" id="PF01535">
    <property type="entry name" value="PPR"/>
    <property type="match status" value="5"/>
</dbReference>
<dbReference type="RefSeq" id="XP_022983756.1">
    <property type="nucleotide sequence ID" value="XM_023127988.1"/>
</dbReference>
<dbReference type="KEGG" id="cmax:111482280"/>
<dbReference type="InterPro" id="IPR046848">
    <property type="entry name" value="E_motif"/>
</dbReference>
<dbReference type="FunFam" id="1.25.40.10:FF:000242">
    <property type="entry name" value="Pentatricopeptide repeat-containing protein"/>
    <property type="match status" value="1"/>
</dbReference>
<sequence>MVRLRISAVRQVFLPNAADSNSNSNFLSRKHRFLSLLKLSSSTDHLFQIHAQILVSGLQNDPFLITELLHFAALSPFRNLSYGRSLLFHCDLHSAPLPWNFIIRGYASSESPQVAISVFGEMRRRGIRPNNLTFPFLLKACATLAALQEGKQFRAVAIKCGLDLDVYVRNTLINFYGSCKRMSSARKVFDEMSERTLVSWNAIITACVENLCFDEAIDYFLKMGNHGFEPDETTMVVILSACAELGNLSLGRWVHSQVVGRGMVLNVQLGTAFVDMYAKSGDVECARLVFNSLKQRSVSTWSAMILGLAQHGFANEAIELFTNMMSSSVVPNYVTFIGVLCACSHAGLVDEGYHFFNIMERVYGIKPMMIHYGSMVDILGRAGRVKEAYEFIMSMHVQPDPIVWRTLLSACSARDVDGGAQVAEEARKRLLELEPKRGGNVVMVANMFADVGMWKQAADCRRTMKDRGIKKIAGESCIEVGGSLCKFFSGFNARADSHGIYDLLDGLNLHMQIINF</sequence>
<keyword evidence="1" id="KW-0677">Repeat</keyword>